<accession>A0A1C6Z6Q0</accession>
<feature type="domain" description="Tyr recombinase" evidence="7">
    <location>
        <begin position="2"/>
        <end position="183"/>
    </location>
</feature>
<evidence type="ECO:0000256" key="2">
    <source>
        <dbReference type="ARBA" id="ARBA00022558"/>
    </source>
</evidence>
<evidence type="ECO:0000313" key="9">
    <source>
        <dbReference type="Proteomes" id="UP000094844"/>
    </source>
</evidence>
<evidence type="ECO:0000259" key="7">
    <source>
        <dbReference type="PROSITE" id="PS51898"/>
    </source>
</evidence>
<evidence type="ECO:0000256" key="1">
    <source>
        <dbReference type="ARBA" id="ARBA00008857"/>
    </source>
</evidence>
<keyword evidence="4" id="KW-0805">Transcription regulation</keyword>
<evidence type="ECO:0000256" key="5">
    <source>
        <dbReference type="ARBA" id="ARBA00023163"/>
    </source>
</evidence>
<dbReference type="Proteomes" id="UP000094844">
    <property type="component" value="Unassembled WGS sequence"/>
</dbReference>
<dbReference type="GO" id="GO:0006310">
    <property type="term" value="P:DNA recombination"/>
    <property type="evidence" value="ECO:0007669"/>
    <property type="project" value="UniProtKB-KW"/>
</dbReference>
<dbReference type="Gene3D" id="1.10.443.10">
    <property type="entry name" value="Intergrase catalytic core"/>
    <property type="match status" value="1"/>
</dbReference>
<protein>
    <submittedName>
        <fullName evidence="8">Type 1 fimbriae regulatory protein FimB</fullName>
    </submittedName>
</protein>
<dbReference type="OrthoDB" id="9801717at2"/>
<keyword evidence="2" id="KW-1029">Fimbrium biogenesis</keyword>
<dbReference type="AlphaFoldDB" id="A0A1C6Z6Q0"/>
<keyword evidence="6" id="KW-0233">DNA recombination</keyword>
<dbReference type="InterPro" id="IPR013762">
    <property type="entry name" value="Integrase-like_cat_sf"/>
</dbReference>
<keyword evidence="3" id="KW-0229">DNA integration</keyword>
<dbReference type="PROSITE" id="PS51898">
    <property type="entry name" value="TYR_RECOMBINASE"/>
    <property type="match status" value="1"/>
</dbReference>
<evidence type="ECO:0000256" key="3">
    <source>
        <dbReference type="ARBA" id="ARBA00022908"/>
    </source>
</evidence>
<dbReference type="NCBIfam" id="NF007370">
    <property type="entry name" value="PRK09870.1"/>
    <property type="match status" value="1"/>
</dbReference>
<reference evidence="8 9" key="1">
    <citation type="submission" date="2016-09" db="EMBL/GenBank/DDBJ databases">
        <authorList>
            <person name="Capua I."/>
            <person name="De Benedictis P."/>
            <person name="Joannis T."/>
            <person name="Lombin L.H."/>
            <person name="Cattoli G."/>
        </authorList>
    </citation>
    <scope>NUCLEOTIDE SEQUENCE [LARGE SCALE GENOMIC DNA]</scope>
    <source>
        <strain evidence="8 9">GB001</strain>
    </source>
</reference>
<gene>
    <name evidence="8" type="ORF">BN1044_04235</name>
</gene>
<dbReference type="InterPro" id="IPR050090">
    <property type="entry name" value="Tyrosine_recombinase_XerCD"/>
</dbReference>
<evidence type="ECO:0000256" key="4">
    <source>
        <dbReference type="ARBA" id="ARBA00023015"/>
    </source>
</evidence>
<name>A0A1C6Z6Q0_HAFAL</name>
<dbReference type="Pfam" id="PF00589">
    <property type="entry name" value="Phage_integrase"/>
    <property type="match status" value="1"/>
</dbReference>
<dbReference type="SUPFAM" id="SSF56349">
    <property type="entry name" value="DNA breaking-rejoining enzymes"/>
    <property type="match status" value="1"/>
</dbReference>
<dbReference type="EMBL" id="FMIQ01000080">
    <property type="protein sequence ID" value="SCM54725.1"/>
    <property type="molecule type" value="Genomic_DNA"/>
</dbReference>
<dbReference type="PANTHER" id="PTHR30349">
    <property type="entry name" value="PHAGE INTEGRASE-RELATED"/>
    <property type="match status" value="1"/>
</dbReference>
<dbReference type="GO" id="GO:0015074">
    <property type="term" value="P:DNA integration"/>
    <property type="evidence" value="ECO:0007669"/>
    <property type="project" value="UniProtKB-KW"/>
</dbReference>
<sequence>MDKRKFLTRSEIRKILTATQTGTHPARDNCLFRLCFFHGLRVSELCNITLTDLDMQQKIIYIRRLKNGLSTIHPLTEDVIPFLNLWLSKRAFTRNALQPWLFPSQKGGAISRQQIYTLLKKYGSIAGLTIQPHPHMLRHACGYALADLGVDTRLIQDYLGHRNIRHTVIYTATNAKRFYGVWQK</sequence>
<dbReference type="InterPro" id="IPR002104">
    <property type="entry name" value="Integrase_catalytic"/>
</dbReference>
<evidence type="ECO:0000313" key="8">
    <source>
        <dbReference type="EMBL" id="SCM54725.1"/>
    </source>
</evidence>
<dbReference type="RefSeq" id="WP_072310333.1">
    <property type="nucleotide sequence ID" value="NZ_FMIQ01000080.1"/>
</dbReference>
<evidence type="ECO:0000256" key="6">
    <source>
        <dbReference type="ARBA" id="ARBA00023172"/>
    </source>
</evidence>
<dbReference type="GO" id="GO:0003677">
    <property type="term" value="F:DNA binding"/>
    <property type="evidence" value="ECO:0007669"/>
    <property type="project" value="InterPro"/>
</dbReference>
<proteinExistence type="inferred from homology"/>
<dbReference type="PANTHER" id="PTHR30349:SF62">
    <property type="entry name" value="TYPE 1 FIMBRIAE REGULATORY PROTEIN FIMB-RELATED"/>
    <property type="match status" value="1"/>
</dbReference>
<organism evidence="8 9">
    <name type="scientific">Hafnia alvei</name>
    <dbReference type="NCBI Taxonomy" id="569"/>
    <lineage>
        <taxon>Bacteria</taxon>
        <taxon>Pseudomonadati</taxon>
        <taxon>Pseudomonadota</taxon>
        <taxon>Gammaproteobacteria</taxon>
        <taxon>Enterobacterales</taxon>
        <taxon>Hafniaceae</taxon>
        <taxon>Hafnia</taxon>
    </lineage>
</organism>
<dbReference type="InterPro" id="IPR011010">
    <property type="entry name" value="DNA_brk_join_enz"/>
</dbReference>
<keyword evidence="5" id="KW-0804">Transcription</keyword>
<comment type="similarity">
    <text evidence="1">Belongs to the 'phage' integrase family.</text>
</comment>